<evidence type="ECO:0000256" key="3">
    <source>
        <dbReference type="ARBA" id="ARBA00023125"/>
    </source>
</evidence>
<dbReference type="Gene3D" id="3.30.730.10">
    <property type="entry name" value="AP2/ERF domain"/>
    <property type="match status" value="1"/>
</dbReference>
<evidence type="ECO:0000256" key="5">
    <source>
        <dbReference type="ARBA" id="ARBA00023163"/>
    </source>
</evidence>
<keyword evidence="6" id="KW-0539">Nucleus</keyword>
<dbReference type="InterPro" id="IPR036955">
    <property type="entry name" value="AP2/ERF_dom_sf"/>
</dbReference>
<comment type="caution">
    <text evidence="10">The sequence shown here is derived from an EMBL/GenBank/DDBJ whole genome shotgun (WGS) entry which is preliminary data.</text>
</comment>
<dbReference type="GO" id="GO:0003677">
    <property type="term" value="F:DNA binding"/>
    <property type="evidence" value="ECO:0007669"/>
    <property type="project" value="UniProtKB-KW"/>
</dbReference>
<protein>
    <recommendedName>
        <fullName evidence="9">AP2/ERF domain-containing protein</fullName>
    </recommendedName>
</protein>
<dbReference type="Proteomes" id="UP001140206">
    <property type="component" value="Chromosome 4"/>
</dbReference>
<evidence type="ECO:0000256" key="4">
    <source>
        <dbReference type="ARBA" id="ARBA00023159"/>
    </source>
</evidence>
<keyword evidence="11" id="KW-1185">Reference proteome</keyword>
<feature type="region of interest" description="Disordered" evidence="8">
    <location>
        <begin position="106"/>
        <end position="134"/>
    </location>
</feature>
<gene>
    <name evidence="10" type="ORF">LUZ62_076280</name>
</gene>
<proteinExistence type="inferred from homology"/>
<sequence>MASSSAGNSSDKKYTGVTEKKPGQWQAQICIPYNVEPRVVDCPSPLWLGYFESKEKAARAYDVGTVCVHGSQQDVLRGLYFPDTPPALPYPEDQKLTVEQVKLEARNHANRDDTEPAVQPAQDTRGQEKGKKHCDIGTDAIVSRPSTTQYQYFDFMGVVEESAPAPKAVDPAVEPFIDFMGVAGDSPMVPKKPNNAEKEDQDFDQ</sequence>
<keyword evidence="4" id="KW-0010">Activator</keyword>
<dbReference type="InterPro" id="IPR016177">
    <property type="entry name" value="DNA-bd_dom_sf"/>
</dbReference>
<keyword evidence="2" id="KW-0805">Transcription regulation</keyword>
<accession>A0AAV8DAN9</accession>
<evidence type="ECO:0000256" key="2">
    <source>
        <dbReference type="ARBA" id="ARBA00023015"/>
    </source>
</evidence>
<dbReference type="InterPro" id="IPR051032">
    <property type="entry name" value="AP2/ERF_TF_ERF_subfamily"/>
</dbReference>
<dbReference type="EMBL" id="JAMFTS010000004">
    <property type="protein sequence ID" value="KAJ4765905.1"/>
    <property type="molecule type" value="Genomic_DNA"/>
</dbReference>
<comment type="similarity">
    <text evidence="7">Belongs to the AP2/ERF transcription factor family. ERF subfamily.</text>
</comment>
<evidence type="ECO:0000313" key="11">
    <source>
        <dbReference type="Proteomes" id="UP001140206"/>
    </source>
</evidence>
<comment type="subcellular location">
    <subcellularLocation>
        <location evidence="1">Nucleus</location>
    </subcellularLocation>
</comment>
<evidence type="ECO:0000256" key="6">
    <source>
        <dbReference type="ARBA" id="ARBA00023242"/>
    </source>
</evidence>
<dbReference type="PROSITE" id="PS51032">
    <property type="entry name" value="AP2_ERF"/>
    <property type="match status" value="1"/>
</dbReference>
<feature type="compositionally biased region" description="Basic and acidic residues" evidence="8">
    <location>
        <begin position="125"/>
        <end position="134"/>
    </location>
</feature>
<evidence type="ECO:0000256" key="7">
    <source>
        <dbReference type="ARBA" id="ARBA00024343"/>
    </source>
</evidence>
<keyword evidence="5" id="KW-0804">Transcription</keyword>
<name>A0AAV8DAN9_9POAL</name>
<feature type="domain" description="AP2/ERF" evidence="9">
    <location>
        <begin position="13"/>
        <end position="82"/>
    </location>
</feature>
<dbReference type="GO" id="GO:0005634">
    <property type="term" value="C:nucleus"/>
    <property type="evidence" value="ECO:0007669"/>
    <property type="project" value="UniProtKB-SubCell"/>
</dbReference>
<keyword evidence="3" id="KW-0238">DNA-binding</keyword>
<evidence type="ECO:0000313" key="10">
    <source>
        <dbReference type="EMBL" id="KAJ4765905.1"/>
    </source>
</evidence>
<feature type="region of interest" description="Disordered" evidence="8">
    <location>
        <begin position="184"/>
        <end position="205"/>
    </location>
</feature>
<evidence type="ECO:0000256" key="1">
    <source>
        <dbReference type="ARBA" id="ARBA00004123"/>
    </source>
</evidence>
<dbReference type="PANTHER" id="PTHR31985">
    <property type="entry name" value="ETHYLENE-RESPONSIVE TRANSCRIPTION FACTOR ERF042-RELATED"/>
    <property type="match status" value="1"/>
</dbReference>
<dbReference type="PANTHER" id="PTHR31985:SF215">
    <property type="entry name" value="OS02G0781300 PROTEIN"/>
    <property type="match status" value="1"/>
</dbReference>
<dbReference type="GO" id="GO:0003700">
    <property type="term" value="F:DNA-binding transcription factor activity"/>
    <property type="evidence" value="ECO:0007669"/>
    <property type="project" value="InterPro"/>
</dbReference>
<evidence type="ECO:0000256" key="8">
    <source>
        <dbReference type="SAM" id="MobiDB-lite"/>
    </source>
</evidence>
<dbReference type="SMART" id="SM00380">
    <property type="entry name" value="AP2"/>
    <property type="match status" value="1"/>
</dbReference>
<feature type="compositionally biased region" description="Basic and acidic residues" evidence="8">
    <location>
        <begin position="10"/>
        <end position="22"/>
    </location>
</feature>
<reference evidence="10" key="1">
    <citation type="submission" date="2022-08" db="EMBL/GenBank/DDBJ databases">
        <authorList>
            <person name="Marques A."/>
        </authorList>
    </citation>
    <scope>NUCLEOTIDE SEQUENCE</scope>
    <source>
        <strain evidence="10">RhyPub2mFocal</strain>
        <tissue evidence="10">Leaves</tissue>
    </source>
</reference>
<feature type="region of interest" description="Disordered" evidence="8">
    <location>
        <begin position="1"/>
        <end position="22"/>
    </location>
</feature>
<evidence type="ECO:0000259" key="9">
    <source>
        <dbReference type="PROSITE" id="PS51032"/>
    </source>
</evidence>
<dbReference type="SUPFAM" id="SSF54171">
    <property type="entry name" value="DNA-binding domain"/>
    <property type="match status" value="1"/>
</dbReference>
<organism evidence="10 11">
    <name type="scientific">Rhynchospora pubera</name>
    <dbReference type="NCBI Taxonomy" id="906938"/>
    <lineage>
        <taxon>Eukaryota</taxon>
        <taxon>Viridiplantae</taxon>
        <taxon>Streptophyta</taxon>
        <taxon>Embryophyta</taxon>
        <taxon>Tracheophyta</taxon>
        <taxon>Spermatophyta</taxon>
        <taxon>Magnoliopsida</taxon>
        <taxon>Liliopsida</taxon>
        <taxon>Poales</taxon>
        <taxon>Cyperaceae</taxon>
        <taxon>Cyperoideae</taxon>
        <taxon>Rhynchosporeae</taxon>
        <taxon>Rhynchospora</taxon>
    </lineage>
</organism>
<dbReference type="AlphaFoldDB" id="A0AAV8DAN9"/>
<dbReference type="InterPro" id="IPR001471">
    <property type="entry name" value="AP2/ERF_dom"/>
</dbReference>